<evidence type="ECO:0000256" key="3">
    <source>
        <dbReference type="ARBA" id="ARBA00022596"/>
    </source>
</evidence>
<comment type="subcellular location">
    <subcellularLocation>
        <location evidence="11">Cytoplasm</location>
    </subcellularLocation>
    <subcellularLocation>
        <location evidence="11">Nucleus</location>
    </subcellularLocation>
</comment>
<keyword evidence="3 11" id="KW-0533">Nickel</keyword>
<comment type="catalytic activity">
    <reaction evidence="1 11">
        <text>1,2-dihydroxy-5-(methylsulfanyl)pent-1-en-3-one + O2 = 4-methylsulfanyl-2-oxobutanoate + formate + 2 H(+)</text>
        <dbReference type="Rhea" id="RHEA:24504"/>
        <dbReference type="ChEBI" id="CHEBI:15378"/>
        <dbReference type="ChEBI" id="CHEBI:15379"/>
        <dbReference type="ChEBI" id="CHEBI:15740"/>
        <dbReference type="ChEBI" id="CHEBI:16723"/>
        <dbReference type="ChEBI" id="CHEBI:49252"/>
        <dbReference type="EC" id="1.13.11.54"/>
    </reaction>
</comment>
<dbReference type="OrthoDB" id="1867259at2759"/>
<proteinExistence type="inferred from homology"/>
<dbReference type="InterPro" id="IPR004313">
    <property type="entry name" value="ARD"/>
</dbReference>
<dbReference type="GO" id="GO:0010309">
    <property type="term" value="F:acireductone dioxygenase [iron(II)-requiring] activity"/>
    <property type="evidence" value="ECO:0007669"/>
    <property type="project" value="UniProtKB-UniRule"/>
</dbReference>
<dbReference type="InterPro" id="IPR011051">
    <property type="entry name" value="RmlC_Cupin_sf"/>
</dbReference>
<evidence type="ECO:0000256" key="11">
    <source>
        <dbReference type="HAMAP-Rule" id="MF_03154"/>
    </source>
</evidence>
<keyword evidence="14" id="KW-1185">Reference proteome</keyword>
<evidence type="ECO:0000256" key="8">
    <source>
        <dbReference type="ARBA" id="ARBA00023004"/>
    </source>
</evidence>
<feature type="binding site" evidence="11">
    <location>
        <position position="90"/>
    </location>
    <ligand>
        <name>Ni(2+)</name>
        <dbReference type="ChEBI" id="CHEBI:49786"/>
        <note>for nickel-dependent acireductone dioxygenase activity</note>
    </ligand>
</feature>
<dbReference type="AlphaFoldDB" id="A0A875RSX6"/>
<dbReference type="Gene3D" id="2.60.120.10">
    <property type="entry name" value="Jelly Rolls"/>
    <property type="match status" value="1"/>
</dbReference>
<feature type="region of interest" description="Disordered" evidence="12">
    <location>
        <begin position="1"/>
        <end position="24"/>
    </location>
</feature>
<evidence type="ECO:0000256" key="1">
    <source>
        <dbReference type="ARBA" id="ARBA00000428"/>
    </source>
</evidence>
<dbReference type="FunFam" id="2.60.120.10:FF:000099">
    <property type="entry name" value="1,2-dihydroxy-3-keto-5-methylthiopentene dioxygenase"/>
    <property type="match status" value="1"/>
</dbReference>
<dbReference type="GO" id="GO:0016151">
    <property type="term" value="F:nickel cation binding"/>
    <property type="evidence" value="ECO:0007669"/>
    <property type="project" value="UniProtKB-UniRule"/>
</dbReference>
<feature type="binding site" evidence="11">
    <location>
        <position position="94"/>
    </location>
    <ligand>
        <name>Fe(2+)</name>
        <dbReference type="ChEBI" id="CHEBI:29033"/>
        <note>for iron-dependent acireductone dioxygenase activity</note>
    </ligand>
</feature>
<feature type="binding site" evidence="11">
    <location>
        <position position="133"/>
    </location>
    <ligand>
        <name>Fe(2+)</name>
        <dbReference type="ChEBI" id="CHEBI:29033"/>
        <note>for iron-dependent acireductone dioxygenase activity</note>
    </ligand>
</feature>
<evidence type="ECO:0000256" key="4">
    <source>
        <dbReference type="ARBA" id="ARBA00022605"/>
    </source>
</evidence>
<evidence type="ECO:0000256" key="9">
    <source>
        <dbReference type="ARBA" id="ARBA00023167"/>
    </source>
</evidence>
<accession>A0A875RSX6</accession>
<dbReference type="PANTHER" id="PTHR23418">
    <property type="entry name" value="ACIREDUCTONE DIOXYGENASE"/>
    <property type="match status" value="1"/>
</dbReference>
<feature type="compositionally biased region" description="Basic and acidic residues" evidence="12">
    <location>
        <begin position="14"/>
        <end position="24"/>
    </location>
</feature>
<feature type="binding site" evidence="11">
    <location>
        <position position="90"/>
    </location>
    <ligand>
        <name>Fe(2+)</name>
        <dbReference type="ChEBI" id="CHEBI:29033"/>
        <note>for iron-dependent acireductone dioxygenase activity</note>
    </ligand>
</feature>
<keyword evidence="9 11" id="KW-0486">Methionine biosynthesis</keyword>
<dbReference type="HAMAP" id="MF_03154">
    <property type="entry name" value="Salvage_MtnD_euk"/>
    <property type="match status" value="1"/>
</dbReference>
<gene>
    <name evidence="11" type="primary">ADI1</name>
    <name evidence="13" type="ORF">FOA43_000271</name>
</gene>
<evidence type="ECO:0000313" key="13">
    <source>
        <dbReference type="EMBL" id="QPG72967.1"/>
    </source>
</evidence>
<dbReference type="GO" id="GO:0005506">
    <property type="term" value="F:iron ion binding"/>
    <property type="evidence" value="ECO:0007669"/>
    <property type="project" value="UniProtKB-UniRule"/>
</dbReference>
<dbReference type="EC" id="1.13.11.53" evidence="11"/>
<keyword evidence="4 11" id="KW-0028">Amino-acid biosynthesis</keyword>
<comment type="cofactor">
    <cofactor evidence="11">
        <name>Fe(2+)</name>
        <dbReference type="ChEBI" id="CHEBI:29033"/>
    </cofactor>
    <cofactor evidence="11">
        <name>Ni(2+)</name>
        <dbReference type="ChEBI" id="CHEBI:49786"/>
    </cofactor>
    <text evidence="11">Binds either 1 Fe or Ni cation per monomer. Iron-binding promotes an acireductone dioxygenase reaction producing 2-keto-4-methylthiobutyrate, while nickel-binding promotes an acireductone dioxygenase reaction producing 3-(methylsulfanyl)propanoate.</text>
</comment>
<dbReference type="GO" id="GO:0005737">
    <property type="term" value="C:cytoplasm"/>
    <property type="evidence" value="ECO:0007669"/>
    <property type="project" value="UniProtKB-SubCell"/>
</dbReference>
<evidence type="ECO:0000256" key="2">
    <source>
        <dbReference type="ARBA" id="ARBA00022490"/>
    </source>
</evidence>
<protein>
    <recommendedName>
        <fullName evidence="11">Acireductone dioxygenase</fullName>
    </recommendedName>
    <alternativeName>
        <fullName evidence="11">Acireductone dioxygenase (Fe(2+)-requiring)</fullName>
        <shortName evidence="11">ARD'</shortName>
        <shortName evidence="11">Fe-ARD</shortName>
        <ecNumber evidence="11">1.13.11.54</ecNumber>
    </alternativeName>
    <alternativeName>
        <fullName evidence="11">Acireductone dioxygenase (Ni(2+)-requiring)</fullName>
        <shortName evidence="11">ARD</shortName>
        <shortName evidence="11">Ni-ARD</shortName>
        <ecNumber evidence="11">1.13.11.53</ecNumber>
    </alternativeName>
</protein>
<dbReference type="PANTHER" id="PTHR23418:SF0">
    <property type="entry name" value="ACIREDUCTONE DIOXYGENASE"/>
    <property type="match status" value="1"/>
</dbReference>
<comment type="similarity">
    <text evidence="11">Belongs to the acireductone dioxygenase (ARD) family.</text>
</comment>
<dbReference type="InterPro" id="IPR014710">
    <property type="entry name" value="RmlC-like_jellyroll"/>
</dbReference>
<organism evidence="13 14">
    <name type="scientific">Eeniella nana</name>
    <name type="common">Yeast</name>
    <name type="synonym">Brettanomyces nanus</name>
    <dbReference type="NCBI Taxonomy" id="13502"/>
    <lineage>
        <taxon>Eukaryota</taxon>
        <taxon>Fungi</taxon>
        <taxon>Dikarya</taxon>
        <taxon>Ascomycota</taxon>
        <taxon>Saccharomycotina</taxon>
        <taxon>Pichiomycetes</taxon>
        <taxon>Pichiales</taxon>
        <taxon>Pichiaceae</taxon>
        <taxon>Brettanomyces</taxon>
    </lineage>
</organism>
<keyword evidence="8 11" id="KW-0408">Iron</keyword>
<evidence type="ECO:0000256" key="5">
    <source>
        <dbReference type="ARBA" id="ARBA00022723"/>
    </source>
</evidence>
<keyword evidence="5 11" id="KW-0479">Metal-binding</keyword>
<feature type="binding site" evidence="11">
    <location>
        <position position="94"/>
    </location>
    <ligand>
        <name>Ni(2+)</name>
        <dbReference type="ChEBI" id="CHEBI:49786"/>
        <note>for nickel-dependent acireductone dioxygenase activity</note>
    </ligand>
</feature>
<feature type="binding site" evidence="11">
    <location>
        <position position="133"/>
    </location>
    <ligand>
        <name>Ni(2+)</name>
        <dbReference type="ChEBI" id="CHEBI:49786"/>
        <note>for nickel-dependent acireductone dioxygenase activity</note>
    </ligand>
</feature>
<evidence type="ECO:0000256" key="10">
    <source>
        <dbReference type="ARBA" id="ARBA00023242"/>
    </source>
</evidence>
<evidence type="ECO:0000256" key="12">
    <source>
        <dbReference type="SAM" id="MobiDB-lite"/>
    </source>
</evidence>
<dbReference type="EMBL" id="CP064812">
    <property type="protein sequence ID" value="QPG72967.1"/>
    <property type="molecule type" value="Genomic_DNA"/>
</dbReference>
<feature type="binding site" evidence="11">
    <location>
        <position position="88"/>
    </location>
    <ligand>
        <name>Ni(2+)</name>
        <dbReference type="ChEBI" id="CHEBI:49786"/>
        <note>for nickel-dependent acireductone dioxygenase activity</note>
    </ligand>
</feature>
<reference evidence="13" key="1">
    <citation type="submission" date="2020-10" db="EMBL/GenBank/DDBJ databases">
        <authorList>
            <person name="Roach M.J.R."/>
        </authorList>
    </citation>
    <scope>NUCLEOTIDE SEQUENCE</scope>
    <source>
        <strain evidence="13">CBS 1945</strain>
    </source>
</reference>
<dbReference type="Proteomes" id="UP000662931">
    <property type="component" value="Chromosome 1"/>
</dbReference>
<dbReference type="GO" id="GO:0005634">
    <property type="term" value="C:nucleus"/>
    <property type="evidence" value="ECO:0007669"/>
    <property type="project" value="UniProtKB-SubCell"/>
</dbReference>
<dbReference type="UniPathway" id="UPA00904">
    <property type="reaction ID" value="UER00878"/>
</dbReference>
<evidence type="ECO:0000313" key="14">
    <source>
        <dbReference type="Proteomes" id="UP000662931"/>
    </source>
</evidence>
<dbReference type="GO" id="GO:0010308">
    <property type="term" value="F:acireductone dioxygenase (Ni2+-requiring) activity"/>
    <property type="evidence" value="ECO:0007669"/>
    <property type="project" value="UniProtKB-UniRule"/>
</dbReference>
<comment type="catalytic activity">
    <reaction evidence="11">
        <text>1,2-dihydroxy-5-(methylsulfanyl)pent-1-en-3-one + O2 = 3-(methylsulfanyl)propanoate + CO + formate + 2 H(+)</text>
        <dbReference type="Rhea" id="RHEA:14161"/>
        <dbReference type="ChEBI" id="CHEBI:15378"/>
        <dbReference type="ChEBI" id="CHEBI:15379"/>
        <dbReference type="ChEBI" id="CHEBI:15740"/>
        <dbReference type="ChEBI" id="CHEBI:17245"/>
        <dbReference type="ChEBI" id="CHEBI:49016"/>
        <dbReference type="ChEBI" id="CHEBI:49252"/>
        <dbReference type="EC" id="1.13.11.53"/>
    </reaction>
</comment>
<sequence length="181" mass="21497">MNQAQFYYYDEESDKPYTDDHNSGQAVDEKQLANLGVFYKHLRTLEEVDILARKRDYKNRDTINLKEEGFPGGKNALDAKLDMFFQEHLHEDEEIRFILDGEGFFDVRDINDRWIRAKVFKHDLLIIPAGIFHRFTLSNSKYVKALRLFKDEPKWQAFNRTTPGIGENPYRKQYLDQVLTK</sequence>
<dbReference type="SUPFAM" id="SSF51182">
    <property type="entry name" value="RmlC-like cupins"/>
    <property type="match status" value="1"/>
</dbReference>
<keyword evidence="7 11" id="KW-0560">Oxidoreductase</keyword>
<evidence type="ECO:0000256" key="6">
    <source>
        <dbReference type="ARBA" id="ARBA00022964"/>
    </source>
</evidence>
<dbReference type="GO" id="GO:0019509">
    <property type="term" value="P:L-methionine salvage from methylthioadenosine"/>
    <property type="evidence" value="ECO:0007669"/>
    <property type="project" value="UniProtKB-UniRule"/>
</dbReference>
<dbReference type="InterPro" id="IPR027496">
    <property type="entry name" value="ARD_euk"/>
</dbReference>
<dbReference type="EC" id="1.13.11.54" evidence="11"/>
<feature type="binding site" evidence="11">
    <location>
        <position position="88"/>
    </location>
    <ligand>
        <name>Fe(2+)</name>
        <dbReference type="ChEBI" id="CHEBI:29033"/>
        <note>for iron-dependent acireductone dioxygenase activity</note>
    </ligand>
</feature>
<comment type="pathway">
    <text evidence="11">Amino-acid biosynthesis; L-methionine biosynthesis via salvage pathway; L-methionine from S-methyl-5-thio-alpha-D-ribose 1-phosphate: step 5/6.</text>
</comment>
<evidence type="ECO:0000256" key="7">
    <source>
        <dbReference type="ARBA" id="ARBA00023002"/>
    </source>
</evidence>
<keyword evidence="10 11" id="KW-0539">Nucleus</keyword>
<dbReference type="CDD" id="cd02232">
    <property type="entry name" value="cupin_ARD"/>
    <property type="match status" value="1"/>
</dbReference>
<dbReference type="Pfam" id="PF03079">
    <property type="entry name" value="ARD"/>
    <property type="match status" value="1"/>
</dbReference>
<keyword evidence="6 11" id="KW-0223">Dioxygenase</keyword>
<name>A0A875RSX6_EENNA</name>
<comment type="function">
    <text evidence="11">Catalyzes 2 different reactions between oxygen and the acireductone 1,2-dihydroxy-3-keto-5-methylthiopentene (DHK-MTPene) depending upon the metal bound in the active site. Fe-containing acireductone dioxygenase (Fe-ARD) produces formate and 2-keto-4-methylthiobutyrate (KMTB), the alpha-ketoacid precursor of methionine in the methionine recycle pathway. Ni-containing acireductone dioxygenase (Ni-ARD) produces methylthiopropionate, carbon monoxide and formate, and does not lie on the methionine recycle pathway.</text>
</comment>
<keyword evidence="2 11" id="KW-0963">Cytoplasm</keyword>